<reference evidence="1 2" key="1">
    <citation type="submission" date="2019-03" db="EMBL/GenBank/DDBJ databases">
        <title>Genomic Encyclopedia of Type Strains, Phase IV (KMG-IV): sequencing the most valuable type-strain genomes for metagenomic binning, comparative biology and taxonomic classification.</title>
        <authorList>
            <person name="Goeker M."/>
        </authorList>
    </citation>
    <scope>NUCLEOTIDE SEQUENCE [LARGE SCALE GENOMIC DNA]</scope>
    <source>
        <strain evidence="1 2">DSM 24591</strain>
    </source>
</reference>
<proteinExistence type="predicted"/>
<organism evidence="1 2">
    <name type="scientific">Paralcaligenes ureilyticus</name>
    <dbReference type="NCBI Taxonomy" id="627131"/>
    <lineage>
        <taxon>Bacteria</taxon>
        <taxon>Pseudomonadati</taxon>
        <taxon>Pseudomonadota</taxon>
        <taxon>Betaproteobacteria</taxon>
        <taxon>Burkholderiales</taxon>
        <taxon>Alcaligenaceae</taxon>
        <taxon>Paralcaligenes</taxon>
    </lineage>
</organism>
<dbReference type="Proteomes" id="UP000295525">
    <property type="component" value="Unassembled WGS sequence"/>
</dbReference>
<dbReference type="RefSeq" id="WP_132580481.1">
    <property type="nucleotide sequence ID" value="NZ_SMAJ01000003.1"/>
</dbReference>
<comment type="caution">
    <text evidence="1">The sequence shown here is derived from an EMBL/GenBank/DDBJ whole genome shotgun (WGS) entry which is preliminary data.</text>
</comment>
<dbReference type="AlphaFoldDB" id="A0A4R3M844"/>
<dbReference type="OrthoDB" id="8687065at2"/>
<gene>
    <name evidence="1" type="ORF">EDC26_103300</name>
</gene>
<sequence>MASGPAKRHTTKGGVTVSDHPHIEALVNGDGHIMIGAIKPVRNAAVAYDGRQAVAMLRCQTDETLTSILKRLDAAIATAQASGERVDEWNQPGAKWA</sequence>
<evidence type="ECO:0000313" key="1">
    <source>
        <dbReference type="EMBL" id="TCT09681.1"/>
    </source>
</evidence>
<keyword evidence="2" id="KW-1185">Reference proteome</keyword>
<evidence type="ECO:0000313" key="2">
    <source>
        <dbReference type="Proteomes" id="UP000295525"/>
    </source>
</evidence>
<dbReference type="EMBL" id="SMAJ01000003">
    <property type="protein sequence ID" value="TCT09681.1"/>
    <property type="molecule type" value="Genomic_DNA"/>
</dbReference>
<accession>A0A4R3M844</accession>
<protein>
    <submittedName>
        <fullName evidence="1">Uncharacterized protein</fullName>
    </submittedName>
</protein>
<name>A0A4R3M844_9BURK</name>